<keyword evidence="6" id="KW-1133">Transmembrane helix</keyword>
<dbReference type="PANTHER" id="PTHR33751:SF1">
    <property type="entry name" value="CBB3-TYPE CYTOCHROME C OXIDASE SUBUNIT FIXP"/>
    <property type="match status" value="1"/>
</dbReference>
<keyword evidence="5" id="KW-0175">Coiled coil</keyword>
<dbReference type="InterPro" id="IPR009056">
    <property type="entry name" value="Cyt_c-like_dom"/>
</dbReference>
<dbReference type="InterPro" id="IPR038414">
    <property type="entry name" value="CcoP_N_sf"/>
</dbReference>
<evidence type="ECO:0000256" key="1">
    <source>
        <dbReference type="ARBA" id="ARBA00022617"/>
    </source>
</evidence>
<feature type="transmembrane region" description="Helical" evidence="6">
    <location>
        <begin position="140"/>
        <end position="157"/>
    </location>
</feature>
<keyword evidence="1 4" id="KW-0349">Heme</keyword>
<keyword evidence="6" id="KW-0472">Membrane</keyword>
<dbReference type="Pfam" id="PF13442">
    <property type="entry name" value="Cytochrome_CBB3"/>
    <property type="match status" value="1"/>
</dbReference>
<accession>A0A4R8DGC0</accession>
<dbReference type="Proteomes" id="UP000294498">
    <property type="component" value="Unassembled WGS sequence"/>
</dbReference>
<feature type="transmembrane region" description="Helical" evidence="6">
    <location>
        <begin position="63"/>
        <end position="82"/>
    </location>
</feature>
<evidence type="ECO:0000256" key="6">
    <source>
        <dbReference type="SAM" id="Phobius"/>
    </source>
</evidence>
<gene>
    <name evidence="8" type="ORF">EDB95_4537</name>
</gene>
<dbReference type="PANTHER" id="PTHR33751">
    <property type="entry name" value="CBB3-TYPE CYTOCHROME C OXIDASE SUBUNIT FIXP"/>
    <property type="match status" value="1"/>
</dbReference>
<dbReference type="InterPro" id="IPR032858">
    <property type="entry name" value="CcoP_N"/>
</dbReference>
<protein>
    <submittedName>
        <fullName evidence="8">Cytochrome c oxidase cbb3-type subunit 3</fullName>
    </submittedName>
</protein>
<evidence type="ECO:0000256" key="3">
    <source>
        <dbReference type="ARBA" id="ARBA00023004"/>
    </source>
</evidence>
<organism evidence="8 9">
    <name type="scientific">Dinghuibacter silviterrae</name>
    <dbReference type="NCBI Taxonomy" id="1539049"/>
    <lineage>
        <taxon>Bacteria</taxon>
        <taxon>Pseudomonadati</taxon>
        <taxon>Bacteroidota</taxon>
        <taxon>Chitinophagia</taxon>
        <taxon>Chitinophagales</taxon>
        <taxon>Chitinophagaceae</taxon>
        <taxon>Dinghuibacter</taxon>
    </lineage>
</organism>
<evidence type="ECO:0000259" key="7">
    <source>
        <dbReference type="PROSITE" id="PS51007"/>
    </source>
</evidence>
<dbReference type="SUPFAM" id="SSF46626">
    <property type="entry name" value="Cytochrome c"/>
    <property type="match status" value="1"/>
</dbReference>
<dbReference type="AlphaFoldDB" id="A0A4R8DGC0"/>
<reference evidence="8 9" key="1">
    <citation type="submission" date="2019-03" db="EMBL/GenBank/DDBJ databases">
        <title>Genomic Encyclopedia of Type Strains, Phase IV (KMG-IV): sequencing the most valuable type-strain genomes for metagenomic binning, comparative biology and taxonomic classification.</title>
        <authorList>
            <person name="Goeker M."/>
        </authorList>
    </citation>
    <scope>NUCLEOTIDE SEQUENCE [LARGE SCALE GENOMIC DNA]</scope>
    <source>
        <strain evidence="8 9">DSM 100059</strain>
    </source>
</reference>
<name>A0A4R8DGC0_9BACT</name>
<dbReference type="Gene3D" id="1.10.760.10">
    <property type="entry name" value="Cytochrome c-like domain"/>
    <property type="match status" value="1"/>
</dbReference>
<evidence type="ECO:0000256" key="5">
    <source>
        <dbReference type="SAM" id="Coils"/>
    </source>
</evidence>
<feature type="transmembrane region" description="Helical" evidence="6">
    <location>
        <begin position="6"/>
        <end position="33"/>
    </location>
</feature>
<dbReference type="Gene3D" id="6.10.280.130">
    <property type="match status" value="1"/>
</dbReference>
<feature type="domain" description="Cytochrome c" evidence="7">
    <location>
        <begin position="206"/>
        <end position="285"/>
    </location>
</feature>
<dbReference type="GO" id="GO:0009055">
    <property type="term" value="F:electron transfer activity"/>
    <property type="evidence" value="ECO:0007669"/>
    <property type="project" value="InterPro"/>
</dbReference>
<sequence length="301" mass="33475">MSTLENPFVLVMTGIMVVLLLVIKSLASLLLAAAKRSWKEEQRARAGVLAAAPMISGISDTTFYMLVSIVALEVLVILYLLYNLRVLLTEHSAPKERKSIDYRAIWTKMNRFRPATEESAIDVGHDYDGIRELDNKLPPWWLYGFYATIIFACVYLWRYHVAHSAPLPAEEYRIAVEQAEIKKQEYLKNAANSVDENTVKLLTSPADLEAGKAIFQGTCFACHGKNGEGGVGPNLTDAYWLHGGTIQDVFKTIKYGWPDKGMKSWKDDFSPGQIAQIASYVKSLAGTNPPNAKAPQGTLMK</sequence>
<dbReference type="RefSeq" id="WP_162852737.1">
    <property type="nucleotide sequence ID" value="NZ_SODV01000002.1"/>
</dbReference>
<keyword evidence="6" id="KW-0812">Transmembrane</keyword>
<proteinExistence type="predicted"/>
<keyword evidence="9" id="KW-1185">Reference proteome</keyword>
<comment type="caution">
    <text evidence="8">The sequence shown here is derived from an EMBL/GenBank/DDBJ whole genome shotgun (WGS) entry which is preliminary data.</text>
</comment>
<dbReference type="InterPro" id="IPR036909">
    <property type="entry name" value="Cyt_c-like_dom_sf"/>
</dbReference>
<keyword evidence="3 4" id="KW-0408">Iron</keyword>
<feature type="coiled-coil region" evidence="5">
    <location>
        <begin position="169"/>
        <end position="196"/>
    </location>
</feature>
<evidence type="ECO:0000313" key="8">
    <source>
        <dbReference type="EMBL" id="TDW96701.1"/>
    </source>
</evidence>
<dbReference type="EMBL" id="SODV01000002">
    <property type="protein sequence ID" value="TDW96701.1"/>
    <property type="molecule type" value="Genomic_DNA"/>
</dbReference>
<dbReference type="PROSITE" id="PS51007">
    <property type="entry name" value="CYTC"/>
    <property type="match status" value="1"/>
</dbReference>
<dbReference type="Pfam" id="PF14715">
    <property type="entry name" value="FixP_N"/>
    <property type="match status" value="1"/>
</dbReference>
<evidence type="ECO:0000256" key="2">
    <source>
        <dbReference type="ARBA" id="ARBA00022723"/>
    </source>
</evidence>
<dbReference type="GO" id="GO:0020037">
    <property type="term" value="F:heme binding"/>
    <property type="evidence" value="ECO:0007669"/>
    <property type="project" value="InterPro"/>
</dbReference>
<dbReference type="GO" id="GO:0046872">
    <property type="term" value="F:metal ion binding"/>
    <property type="evidence" value="ECO:0007669"/>
    <property type="project" value="UniProtKB-KW"/>
</dbReference>
<dbReference type="InterPro" id="IPR050597">
    <property type="entry name" value="Cytochrome_c_Oxidase_Subunit"/>
</dbReference>
<keyword evidence="2 4" id="KW-0479">Metal-binding</keyword>
<evidence type="ECO:0000256" key="4">
    <source>
        <dbReference type="PROSITE-ProRule" id="PRU00433"/>
    </source>
</evidence>
<evidence type="ECO:0000313" key="9">
    <source>
        <dbReference type="Proteomes" id="UP000294498"/>
    </source>
</evidence>